<evidence type="ECO:0000256" key="5">
    <source>
        <dbReference type="SAM" id="MobiDB-lite"/>
    </source>
</evidence>
<proteinExistence type="inferred from homology"/>
<comment type="subcellular location">
    <subcellularLocation>
        <location evidence="1">Endosome</location>
    </subcellularLocation>
</comment>
<dbReference type="PANTHER" id="PTHR22761">
    <property type="entry name" value="CHARGED MULTIVESICULAR BODY PROTEIN"/>
    <property type="match status" value="1"/>
</dbReference>
<feature type="compositionally biased region" description="Basic residues" evidence="5">
    <location>
        <begin position="1"/>
        <end position="15"/>
    </location>
</feature>
<keyword evidence="7" id="KW-1185">Reference proteome</keyword>
<feature type="region of interest" description="Disordered" evidence="5">
    <location>
        <begin position="1"/>
        <end position="22"/>
    </location>
</feature>
<gene>
    <name evidence="6" type="ORF">CHS0354_024759</name>
</gene>
<dbReference type="GO" id="GO:0009898">
    <property type="term" value="C:cytoplasmic side of plasma membrane"/>
    <property type="evidence" value="ECO:0007669"/>
    <property type="project" value="TreeGrafter"/>
</dbReference>
<evidence type="ECO:0000256" key="1">
    <source>
        <dbReference type="ARBA" id="ARBA00004177"/>
    </source>
</evidence>
<dbReference type="InterPro" id="IPR005024">
    <property type="entry name" value="Snf7_fam"/>
</dbReference>
<dbReference type="Pfam" id="PF03357">
    <property type="entry name" value="Snf7"/>
    <property type="match status" value="1"/>
</dbReference>
<evidence type="ECO:0000256" key="3">
    <source>
        <dbReference type="ARBA" id="ARBA00022753"/>
    </source>
</evidence>
<dbReference type="AlphaFoldDB" id="A0AAE0RX47"/>
<evidence type="ECO:0000256" key="2">
    <source>
        <dbReference type="ARBA" id="ARBA00006190"/>
    </source>
</evidence>
<keyword evidence="3" id="KW-0967">Endosome</keyword>
<feature type="coiled-coil region" evidence="4">
    <location>
        <begin position="71"/>
        <end position="98"/>
    </location>
</feature>
<sequence>MCLRKKMFGSRKSKHQKESTLHESIQHLRGSEEKLRGKVELLKANIAKEFNVAKQEIKSNKKDAKAALIRKKRYEKQLELNEKTLTNIKSQLDVLENETIYNRGTSKKDQDIDPSTEVIQAMDTAAIRLKSLNKKMDADKVASLMKDVAEHQRNTQAVSDVISSPTVGFECDMDYMDQDELLAELEQMEQKDLNKKLSNTEELAAEPPSVLTEMPSIVMAKGDKHLQVA</sequence>
<reference evidence="6" key="1">
    <citation type="journal article" date="2021" name="Genome Biol. Evol.">
        <title>A High-Quality Reference Genome for a Parasitic Bivalve with Doubly Uniparental Inheritance (Bivalvia: Unionida).</title>
        <authorList>
            <person name="Smith C.H."/>
        </authorList>
    </citation>
    <scope>NUCLEOTIDE SEQUENCE</scope>
    <source>
        <strain evidence="6">CHS0354</strain>
    </source>
</reference>
<accession>A0AAE0RX47</accession>
<dbReference type="Proteomes" id="UP001195483">
    <property type="component" value="Unassembled WGS sequence"/>
</dbReference>
<evidence type="ECO:0000313" key="6">
    <source>
        <dbReference type="EMBL" id="KAK3581216.1"/>
    </source>
</evidence>
<keyword evidence="4" id="KW-0175">Coiled coil</keyword>
<dbReference type="Gene3D" id="1.10.287.1060">
    <property type="entry name" value="ESAT-6-like"/>
    <property type="match status" value="1"/>
</dbReference>
<evidence type="ECO:0000313" key="7">
    <source>
        <dbReference type="Proteomes" id="UP001195483"/>
    </source>
</evidence>
<name>A0AAE0RX47_9BIVA</name>
<comment type="similarity">
    <text evidence="2">Belongs to the SNF7 family.</text>
</comment>
<reference evidence="6" key="3">
    <citation type="submission" date="2023-05" db="EMBL/GenBank/DDBJ databases">
        <authorList>
            <person name="Smith C.H."/>
        </authorList>
    </citation>
    <scope>NUCLEOTIDE SEQUENCE</scope>
    <source>
        <strain evidence="6">CHS0354</strain>
        <tissue evidence="6">Mantle</tissue>
    </source>
</reference>
<comment type="caution">
    <text evidence="6">The sequence shown here is derived from an EMBL/GenBank/DDBJ whole genome shotgun (WGS) entry which is preliminary data.</text>
</comment>
<protein>
    <submittedName>
        <fullName evidence="6">Uncharacterized protein</fullName>
    </submittedName>
</protein>
<dbReference type="GO" id="GO:0032511">
    <property type="term" value="P:late endosome to vacuole transport via multivesicular body sorting pathway"/>
    <property type="evidence" value="ECO:0007669"/>
    <property type="project" value="TreeGrafter"/>
</dbReference>
<dbReference type="PANTHER" id="PTHR22761:SF10">
    <property type="entry name" value="GH13992P"/>
    <property type="match status" value="1"/>
</dbReference>
<organism evidence="6 7">
    <name type="scientific">Potamilus streckersoni</name>
    <dbReference type="NCBI Taxonomy" id="2493646"/>
    <lineage>
        <taxon>Eukaryota</taxon>
        <taxon>Metazoa</taxon>
        <taxon>Spiralia</taxon>
        <taxon>Lophotrochozoa</taxon>
        <taxon>Mollusca</taxon>
        <taxon>Bivalvia</taxon>
        <taxon>Autobranchia</taxon>
        <taxon>Heteroconchia</taxon>
        <taxon>Palaeoheterodonta</taxon>
        <taxon>Unionida</taxon>
        <taxon>Unionoidea</taxon>
        <taxon>Unionidae</taxon>
        <taxon>Ambleminae</taxon>
        <taxon>Lampsilini</taxon>
        <taxon>Potamilus</taxon>
    </lineage>
</organism>
<evidence type="ECO:0000256" key="4">
    <source>
        <dbReference type="SAM" id="Coils"/>
    </source>
</evidence>
<dbReference type="EMBL" id="JAEAOA010001462">
    <property type="protein sequence ID" value="KAK3581216.1"/>
    <property type="molecule type" value="Genomic_DNA"/>
</dbReference>
<dbReference type="GO" id="GO:0006900">
    <property type="term" value="P:vesicle budding from membrane"/>
    <property type="evidence" value="ECO:0007669"/>
    <property type="project" value="TreeGrafter"/>
</dbReference>
<reference evidence="6" key="2">
    <citation type="journal article" date="2021" name="Genome Biol. Evol.">
        <title>Developing a high-quality reference genome for a parasitic bivalve with doubly uniparental inheritance (Bivalvia: Unionida).</title>
        <authorList>
            <person name="Smith C.H."/>
        </authorList>
    </citation>
    <scope>NUCLEOTIDE SEQUENCE</scope>
    <source>
        <strain evidence="6">CHS0354</strain>
        <tissue evidence="6">Mantle</tissue>
    </source>
</reference>
<dbReference type="GO" id="GO:0000815">
    <property type="term" value="C:ESCRT III complex"/>
    <property type="evidence" value="ECO:0007669"/>
    <property type="project" value="TreeGrafter"/>
</dbReference>
<dbReference type="GO" id="GO:0005771">
    <property type="term" value="C:multivesicular body"/>
    <property type="evidence" value="ECO:0007669"/>
    <property type="project" value="TreeGrafter"/>
</dbReference>